<dbReference type="Pfam" id="PF13462">
    <property type="entry name" value="Thioredoxin_4"/>
    <property type="match status" value="1"/>
</dbReference>
<dbReference type="SUPFAM" id="SSF52833">
    <property type="entry name" value="Thioredoxin-like"/>
    <property type="match status" value="1"/>
</dbReference>
<dbReference type="PANTHER" id="PTHR35891">
    <property type="entry name" value="THIOL:DISULFIDE INTERCHANGE PROTEIN DSBA"/>
    <property type="match status" value="1"/>
</dbReference>
<comment type="caution">
    <text evidence="6">The sequence shown here is derived from an EMBL/GenBank/DDBJ whole genome shotgun (WGS) entry which is preliminary data.</text>
</comment>
<feature type="signal peptide" evidence="4">
    <location>
        <begin position="1"/>
        <end position="19"/>
    </location>
</feature>
<gene>
    <name evidence="6" type="ORF">FPQ15_08025</name>
</gene>
<evidence type="ECO:0000259" key="5">
    <source>
        <dbReference type="Pfam" id="PF13462"/>
    </source>
</evidence>
<evidence type="ECO:0000256" key="4">
    <source>
        <dbReference type="SAM" id="SignalP"/>
    </source>
</evidence>
<dbReference type="InterPro" id="IPR050824">
    <property type="entry name" value="Thiol_disulfide_DsbA"/>
</dbReference>
<evidence type="ECO:0000256" key="1">
    <source>
        <dbReference type="ARBA" id="ARBA00022729"/>
    </source>
</evidence>
<accession>A0A556SBC3</accession>
<feature type="disulfide bond" description="Redox-active" evidence="3">
    <location>
        <begin position="68"/>
        <end position="71"/>
    </location>
</feature>
<evidence type="ECO:0000313" key="6">
    <source>
        <dbReference type="EMBL" id="TSJ98449.1"/>
    </source>
</evidence>
<dbReference type="Gene3D" id="3.40.30.10">
    <property type="entry name" value="Glutaredoxin"/>
    <property type="match status" value="1"/>
</dbReference>
<keyword evidence="2" id="KW-0676">Redox-active center</keyword>
<organism evidence="6 7">
    <name type="scientific">Gilliamella apicola</name>
    <dbReference type="NCBI Taxonomy" id="1196095"/>
    <lineage>
        <taxon>Bacteria</taxon>
        <taxon>Pseudomonadati</taxon>
        <taxon>Pseudomonadota</taxon>
        <taxon>Gammaproteobacteria</taxon>
        <taxon>Orbales</taxon>
        <taxon>Orbaceae</taxon>
        <taxon>Gilliamella</taxon>
    </lineage>
</organism>
<keyword evidence="1 4" id="KW-0732">Signal</keyword>
<dbReference type="InterPro" id="IPR023205">
    <property type="entry name" value="DsbA/DsbL"/>
</dbReference>
<dbReference type="InterPro" id="IPR012336">
    <property type="entry name" value="Thioredoxin-like_fold"/>
</dbReference>
<name>A0A556SBC3_9GAMM</name>
<proteinExistence type="predicted"/>
<evidence type="ECO:0000256" key="3">
    <source>
        <dbReference type="PIRSR" id="PIRSR001488-1"/>
    </source>
</evidence>
<dbReference type="EMBL" id="VMHM01000010">
    <property type="protein sequence ID" value="TSJ98449.1"/>
    <property type="molecule type" value="Genomic_DNA"/>
</dbReference>
<dbReference type="CDD" id="cd03019">
    <property type="entry name" value="DsbA_DsbA"/>
    <property type="match status" value="1"/>
</dbReference>
<dbReference type="Proteomes" id="UP000319483">
    <property type="component" value="Unassembled WGS sequence"/>
</dbReference>
<dbReference type="PANTHER" id="PTHR35891:SF2">
    <property type="entry name" value="THIOL:DISULFIDE INTERCHANGE PROTEIN DSBA"/>
    <property type="match status" value="1"/>
</dbReference>
<feature type="chain" id="PRO_5022939666" evidence="4">
    <location>
        <begin position="20"/>
        <end position="237"/>
    </location>
</feature>
<protein>
    <submittedName>
        <fullName evidence="6">Protein disulfide oxidoreductase DsbA</fullName>
    </submittedName>
</protein>
<dbReference type="AlphaFoldDB" id="A0A556SBC3"/>
<evidence type="ECO:0000313" key="7">
    <source>
        <dbReference type="Proteomes" id="UP000319483"/>
    </source>
</evidence>
<dbReference type="RefSeq" id="WP_086326841.1">
    <property type="nucleotide sequence ID" value="NZ_CAMLRN010000002.1"/>
</dbReference>
<reference evidence="6 7" key="1">
    <citation type="submission" date="2019-07" db="EMBL/GenBank/DDBJ databases">
        <title>Gilliamella genomes.</title>
        <authorList>
            <person name="Zheng H."/>
        </authorList>
    </citation>
    <scope>NUCLEOTIDE SEQUENCE [LARGE SCALE GENOMIC DNA]</scope>
    <source>
        <strain evidence="6 7">W8127</strain>
    </source>
</reference>
<dbReference type="InterPro" id="IPR036249">
    <property type="entry name" value="Thioredoxin-like_sf"/>
</dbReference>
<evidence type="ECO:0000256" key="2">
    <source>
        <dbReference type="ARBA" id="ARBA00023284"/>
    </source>
</evidence>
<dbReference type="InterPro" id="IPR017937">
    <property type="entry name" value="Thioredoxin_CS"/>
</dbReference>
<feature type="domain" description="Thioredoxin-like fold" evidence="5">
    <location>
        <begin position="58"/>
        <end position="203"/>
    </location>
</feature>
<dbReference type="PROSITE" id="PS00194">
    <property type="entry name" value="THIOREDOXIN_1"/>
    <property type="match status" value="1"/>
</dbReference>
<sequence>MKKTLIAMGVLLFSVNCFADDSSTNAISKTSQTPATTQAQIEEGKQYIVLPTYPSPEKEVIEFFSFNCPSCFRFETKYHGTNLIAKALPEEMKVKRYHLLDFGSLAMELSEAWAIANVLGIEDKASEALYNAVQKDRTIKTADDIKTVFAKLGVDEETYEKTKNSFLVKAFMAQQADAIKEMQPSSIPSIIVNRKFYINSSGLDTSNDDAYIADYVRVATFLANLDPNVKTNAKKKK</sequence>